<dbReference type="EMBL" id="KV921289">
    <property type="protein sequence ID" value="ORE20765.1"/>
    <property type="molecule type" value="Genomic_DNA"/>
</dbReference>
<accession>A0A1X0S909</accession>
<sequence length="124" mass="13878">MLTHLCLIRAAAVLQKAFFGIHLVEEDVFSEGSALFLIEEERQASVSRAGTEGRSTKRCLKEEISVQEQIAVIDYAQATKEYRTDLNKYRNVTALHKAQGPSPLTWNAIICHFCPIKSMAPLDV</sequence>
<dbReference type="Proteomes" id="UP000242381">
    <property type="component" value="Unassembled WGS sequence"/>
</dbReference>
<organism evidence="1 2">
    <name type="scientific">Rhizopus microsporus</name>
    <dbReference type="NCBI Taxonomy" id="58291"/>
    <lineage>
        <taxon>Eukaryota</taxon>
        <taxon>Fungi</taxon>
        <taxon>Fungi incertae sedis</taxon>
        <taxon>Mucoromycota</taxon>
        <taxon>Mucoromycotina</taxon>
        <taxon>Mucoromycetes</taxon>
        <taxon>Mucorales</taxon>
        <taxon>Mucorineae</taxon>
        <taxon>Rhizopodaceae</taxon>
        <taxon>Rhizopus</taxon>
    </lineage>
</organism>
<name>A0A1X0S909_RHIZD</name>
<protein>
    <submittedName>
        <fullName evidence="1">Uncharacterized protein</fullName>
    </submittedName>
</protein>
<proteinExistence type="predicted"/>
<evidence type="ECO:0000313" key="2">
    <source>
        <dbReference type="Proteomes" id="UP000242381"/>
    </source>
</evidence>
<reference evidence="1 2" key="1">
    <citation type="journal article" date="2016" name="Proc. Natl. Acad. Sci. U.S.A.">
        <title>Lipid metabolic changes in an early divergent fungus govern the establishment of a mutualistic symbiosis with endobacteria.</title>
        <authorList>
            <person name="Lastovetsky O.A."/>
            <person name="Gaspar M.L."/>
            <person name="Mondo S.J."/>
            <person name="LaButti K.M."/>
            <person name="Sandor L."/>
            <person name="Grigoriev I.V."/>
            <person name="Henry S.A."/>
            <person name="Pawlowska T.E."/>
        </authorList>
    </citation>
    <scope>NUCLEOTIDE SEQUENCE [LARGE SCALE GENOMIC DNA]</scope>
    <source>
        <strain evidence="1 2">ATCC 11559</strain>
    </source>
</reference>
<gene>
    <name evidence="1" type="ORF">BCV71DRAFT_232926</name>
</gene>
<dbReference type="AlphaFoldDB" id="A0A1X0S909"/>
<evidence type="ECO:0000313" key="1">
    <source>
        <dbReference type="EMBL" id="ORE20765.1"/>
    </source>
</evidence>